<sequence>MAAVYPLVAAKVSTGSKSLIGRTPSRLDLGQINRSMLRLPRLHNSSPITAGTVVDFGQMRQIPEDVVSAEVQIPSPNAPETLKRITLTSPSESTTGQGQREVHSFTFDRVLSTGATQSESDGESEVVHDGDAQGLLAGVVPQEVEQAFCIAAEMKSKGWEYTIEGQSLKTELKISRLEAPSTTKNTKKYNPKTGTTHNRYHNHVSPLYLPSSFTPHTSTLLRSVAAALTTGCVSRSYSAFALAITWLLT</sequence>
<accession>A0A9P6C019</accession>
<dbReference type="Proteomes" id="UP000807342">
    <property type="component" value="Unassembled WGS sequence"/>
</dbReference>
<evidence type="ECO:0000313" key="2">
    <source>
        <dbReference type="Proteomes" id="UP000807342"/>
    </source>
</evidence>
<reference evidence="1" key="1">
    <citation type="submission" date="2020-11" db="EMBL/GenBank/DDBJ databases">
        <authorList>
            <consortium name="DOE Joint Genome Institute"/>
            <person name="Ahrendt S."/>
            <person name="Riley R."/>
            <person name="Andreopoulos W."/>
            <person name="Labutti K."/>
            <person name="Pangilinan J."/>
            <person name="Ruiz-Duenas F.J."/>
            <person name="Barrasa J.M."/>
            <person name="Sanchez-Garcia M."/>
            <person name="Camarero S."/>
            <person name="Miyauchi S."/>
            <person name="Serrano A."/>
            <person name="Linde D."/>
            <person name="Babiker R."/>
            <person name="Drula E."/>
            <person name="Ayuso-Fernandez I."/>
            <person name="Pacheco R."/>
            <person name="Padilla G."/>
            <person name="Ferreira P."/>
            <person name="Barriuso J."/>
            <person name="Kellner H."/>
            <person name="Castanera R."/>
            <person name="Alfaro M."/>
            <person name="Ramirez L."/>
            <person name="Pisabarro A.G."/>
            <person name="Kuo A."/>
            <person name="Tritt A."/>
            <person name="Lipzen A."/>
            <person name="He G."/>
            <person name="Yan M."/>
            <person name="Ng V."/>
            <person name="Cullen D."/>
            <person name="Martin F."/>
            <person name="Rosso M.-N."/>
            <person name="Henrissat B."/>
            <person name="Hibbett D."/>
            <person name="Martinez A.T."/>
            <person name="Grigoriev I.V."/>
        </authorList>
    </citation>
    <scope>NUCLEOTIDE SEQUENCE</scope>
    <source>
        <strain evidence="1">MF-IS2</strain>
    </source>
</reference>
<keyword evidence="2" id="KW-1185">Reference proteome</keyword>
<dbReference type="OrthoDB" id="3176171at2759"/>
<name>A0A9P6C019_9AGAR</name>
<evidence type="ECO:0000313" key="1">
    <source>
        <dbReference type="EMBL" id="KAF9443963.1"/>
    </source>
</evidence>
<organism evidence="1 2">
    <name type="scientific">Macrolepiota fuliginosa MF-IS2</name>
    <dbReference type="NCBI Taxonomy" id="1400762"/>
    <lineage>
        <taxon>Eukaryota</taxon>
        <taxon>Fungi</taxon>
        <taxon>Dikarya</taxon>
        <taxon>Basidiomycota</taxon>
        <taxon>Agaricomycotina</taxon>
        <taxon>Agaricomycetes</taxon>
        <taxon>Agaricomycetidae</taxon>
        <taxon>Agaricales</taxon>
        <taxon>Agaricineae</taxon>
        <taxon>Agaricaceae</taxon>
        <taxon>Macrolepiota</taxon>
    </lineage>
</organism>
<proteinExistence type="predicted"/>
<dbReference type="EMBL" id="MU151419">
    <property type="protein sequence ID" value="KAF9443963.1"/>
    <property type="molecule type" value="Genomic_DNA"/>
</dbReference>
<comment type="caution">
    <text evidence="1">The sequence shown here is derived from an EMBL/GenBank/DDBJ whole genome shotgun (WGS) entry which is preliminary data.</text>
</comment>
<gene>
    <name evidence="1" type="ORF">P691DRAFT_839440</name>
</gene>
<dbReference type="AlphaFoldDB" id="A0A9P6C019"/>
<protein>
    <submittedName>
        <fullName evidence="1">Uncharacterized protein</fullName>
    </submittedName>
</protein>